<dbReference type="AlphaFoldDB" id="A0A5Q0CDE2"/>
<accession>A0A5Q0CDE2</accession>
<keyword evidence="6" id="KW-1185">Reference proteome</keyword>
<dbReference type="Pfam" id="PF02909">
    <property type="entry name" value="TetR_C_1"/>
    <property type="match status" value="1"/>
</dbReference>
<dbReference type="GO" id="GO:0045892">
    <property type="term" value="P:negative regulation of DNA-templated transcription"/>
    <property type="evidence" value="ECO:0007669"/>
    <property type="project" value="InterPro"/>
</dbReference>
<dbReference type="Gene3D" id="1.10.357.10">
    <property type="entry name" value="Tetracycline Repressor, domain 2"/>
    <property type="match status" value="1"/>
</dbReference>
<geneLocation type="plasmid" evidence="5 6">
    <name>unnamed</name>
</geneLocation>
<name>A0A5Q0CDE2_9HYPH</name>
<dbReference type="KEGG" id="rgr:FZ934_24285"/>
<evidence type="ECO:0000313" key="5">
    <source>
        <dbReference type="EMBL" id="QFY63392.1"/>
    </source>
</evidence>
<organism evidence="5 6">
    <name type="scientific">Rhizobium grahamii</name>
    <dbReference type="NCBI Taxonomy" id="1120045"/>
    <lineage>
        <taxon>Bacteria</taxon>
        <taxon>Pseudomonadati</taxon>
        <taxon>Pseudomonadota</taxon>
        <taxon>Alphaproteobacteria</taxon>
        <taxon>Hyphomicrobiales</taxon>
        <taxon>Rhizobiaceae</taxon>
        <taxon>Rhizobium/Agrobacterium group</taxon>
        <taxon>Rhizobium</taxon>
    </lineage>
</organism>
<dbReference type="PRINTS" id="PR00400">
    <property type="entry name" value="TETREPRESSOR"/>
</dbReference>
<dbReference type="RefSeq" id="WP_153273357.1">
    <property type="nucleotide sequence ID" value="NZ_CP043499.1"/>
</dbReference>
<dbReference type="GO" id="GO:0046677">
    <property type="term" value="P:response to antibiotic"/>
    <property type="evidence" value="ECO:0007669"/>
    <property type="project" value="InterPro"/>
</dbReference>
<keyword evidence="1" id="KW-0678">Repressor</keyword>
<keyword evidence="3" id="KW-0804">Transcription</keyword>
<gene>
    <name evidence="5" type="ORF">FZ934_24285</name>
</gene>
<evidence type="ECO:0000259" key="4">
    <source>
        <dbReference type="Pfam" id="PF02909"/>
    </source>
</evidence>
<evidence type="ECO:0000313" key="6">
    <source>
        <dbReference type="Proteomes" id="UP000326881"/>
    </source>
</evidence>
<proteinExistence type="predicted"/>
<dbReference type="EMBL" id="CP043499">
    <property type="protein sequence ID" value="QFY63392.1"/>
    <property type="molecule type" value="Genomic_DNA"/>
</dbReference>
<evidence type="ECO:0000256" key="3">
    <source>
        <dbReference type="ARBA" id="ARBA00023163"/>
    </source>
</evidence>
<evidence type="ECO:0000256" key="2">
    <source>
        <dbReference type="ARBA" id="ARBA00023015"/>
    </source>
</evidence>
<dbReference type="OrthoDB" id="4541465at2"/>
<protein>
    <recommendedName>
        <fullName evidence="4">Tetracycline repressor TetR C-terminal domain-containing protein</fullName>
    </recommendedName>
</protein>
<sequence length="108" mass="12015">MTVWRSYLTNHSLSFRRAMLTYRDGARIHAGSRAEASDVDVAERQLEFLIAQGFDGRKALKILVTLALFTVGFVLEEQAEADHPPELSREATPPPPLLYAAFLDGVGR</sequence>
<dbReference type="SUPFAM" id="SSF48498">
    <property type="entry name" value="Tetracyclin repressor-like, C-terminal domain"/>
    <property type="match status" value="1"/>
</dbReference>
<dbReference type="InterPro" id="IPR003012">
    <property type="entry name" value="Tet_transcr_reg_TetR"/>
</dbReference>
<dbReference type="Proteomes" id="UP000326881">
    <property type="component" value="Plasmid unnamed"/>
</dbReference>
<dbReference type="InterPro" id="IPR036271">
    <property type="entry name" value="Tet_transcr_reg_TetR-rel_C_sf"/>
</dbReference>
<feature type="domain" description="Tetracycline repressor TetR C-terminal" evidence="4">
    <location>
        <begin position="4"/>
        <end position="89"/>
    </location>
</feature>
<keyword evidence="2" id="KW-0805">Transcription regulation</keyword>
<reference evidence="5 6" key="1">
    <citation type="submission" date="2019-08" db="EMBL/GenBank/DDBJ databases">
        <title>Prosopis cineraria nodule microbiome.</title>
        <authorList>
            <person name="Ali R."/>
            <person name="Chaluvadi S.R."/>
            <person name="Wang X."/>
        </authorList>
    </citation>
    <scope>NUCLEOTIDE SEQUENCE [LARGE SCALE GENOMIC DNA]</scope>
    <source>
        <strain evidence="5 6">BG7</strain>
        <plasmid evidence="5 6">unnamed</plasmid>
    </source>
</reference>
<dbReference type="InterPro" id="IPR004111">
    <property type="entry name" value="Repressor_TetR_C"/>
</dbReference>
<evidence type="ECO:0000256" key="1">
    <source>
        <dbReference type="ARBA" id="ARBA00022491"/>
    </source>
</evidence>
<keyword evidence="5" id="KW-0614">Plasmid</keyword>